<evidence type="ECO:0000313" key="4">
    <source>
        <dbReference type="Proteomes" id="UP000796880"/>
    </source>
</evidence>
<evidence type="ECO:0000256" key="1">
    <source>
        <dbReference type="SAM" id="MobiDB-lite"/>
    </source>
</evidence>
<dbReference type="InterPro" id="IPR031625">
    <property type="entry name" value="SCNM1_acidic"/>
</dbReference>
<keyword evidence="4" id="KW-1185">Reference proteome</keyword>
<dbReference type="Proteomes" id="UP000796880">
    <property type="component" value="Unassembled WGS sequence"/>
</dbReference>
<reference evidence="3" key="1">
    <citation type="submission" date="2020-03" db="EMBL/GenBank/DDBJ databases">
        <title>A high-quality chromosome-level genome assembly of a woody plant with both climbing and erect habits, Rhamnella rubrinervis.</title>
        <authorList>
            <person name="Lu Z."/>
            <person name="Yang Y."/>
            <person name="Zhu X."/>
            <person name="Sun Y."/>
        </authorList>
    </citation>
    <scope>NUCLEOTIDE SEQUENCE</scope>
    <source>
        <strain evidence="3">BYM</strain>
        <tissue evidence="3">Leaf</tissue>
    </source>
</reference>
<organism evidence="3 4">
    <name type="scientific">Rhamnella rubrinervis</name>
    <dbReference type="NCBI Taxonomy" id="2594499"/>
    <lineage>
        <taxon>Eukaryota</taxon>
        <taxon>Viridiplantae</taxon>
        <taxon>Streptophyta</taxon>
        <taxon>Embryophyta</taxon>
        <taxon>Tracheophyta</taxon>
        <taxon>Spermatophyta</taxon>
        <taxon>Magnoliopsida</taxon>
        <taxon>eudicotyledons</taxon>
        <taxon>Gunneridae</taxon>
        <taxon>Pentapetalae</taxon>
        <taxon>rosids</taxon>
        <taxon>fabids</taxon>
        <taxon>Rosales</taxon>
        <taxon>Rhamnaceae</taxon>
        <taxon>rhamnoid group</taxon>
        <taxon>Rhamneae</taxon>
        <taxon>Rhamnella</taxon>
    </lineage>
</organism>
<dbReference type="InterPro" id="IPR033570">
    <property type="entry name" value="SCNM1"/>
</dbReference>
<dbReference type="OrthoDB" id="1924550at2759"/>
<evidence type="ECO:0000313" key="3">
    <source>
        <dbReference type="EMBL" id="KAF3435366.1"/>
    </source>
</evidence>
<name>A0A8K0DRL8_9ROSA</name>
<dbReference type="EMBL" id="VOIH02000010">
    <property type="protein sequence ID" value="KAF3435366.1"/>
    <property type="molecule type" value="Genomic_DNA"/>
</dbReference>
<feature type="region of interest" description="Disordered" evidence="1">
    <location>
        <begin position="1"/>
        <end position="67"/>
    </location>
</feature>
<dbReference type="Pfam" id="PF15805">
    <property type="entry name" value="SCNM1_acidic"/>
    <property type="match status" value="1"/>
</dbReference>
<proteinExistence type="predicted"/>
<sequence>MKNGMEESPSTSYLHLKYSPGDSWMDRDGKKPRPHLVGSRPKWDWDSPFNQGEEQASPAPIEESPTLTGVDDLVVEGLDGSTFKKLSNGKFASLLCPHHCFVDTDFELNPIANFPPFVQIRYEIETHCKGSRHRAAESRLKERELARQHEMNNRIALSTDCSGGTAEWRTCNQEFENSQQDFRNKIKVLESSKNHVIACGASGHLSTNSSVPDMEVSNKVVGSQHLDYRERVERELKFTAAGWKRDCHGKWYKDENVECDSDEEDPNVCPG</sequence>
<dbReference type="GO" id="GO:0005634">
    <property type="term" value="C:nucleus"/>
    <property type="evidence" value="ECO:0007669"/>
    <property type="project" value="TreeGrafter"/>
</dbReference>
<dbReference type="AlphaFoldDB" id="A0A8K0DRL8"/>
<protein>
    <recommendedName>
        <fullName evidence="2">Sodium channel modifier 1 acidic C-terminal domain-containing protein</fullName>
    </recommendedName>
</protein>
<accession>A0A8K0DRL8</accession>
<feature type="domain" description="Sodium channel modifier 1 acidic C-terminal" evidence="2">
    <location>
        <begin position="229"/>
        <end position="268"/>
    </location>
</feature>
<evidence type="ECO:0000259" key="2">
    <source>
        <dbReference type="Pfam" id="PF15805"/>
    </source>
</evidence>
<dbReference type="GO" id="GO:0008380">
    <property type="term" value="P:RNA splicing"/>
    <property type="evidence" value="ECO:0007669"/>
    <property type="project" value="InterPro"/>
</dbReference>
<dbReference type="PANTHER" id="PTHR32297:SF1">
    <property type="entry name" value="SODIUM CHANNEL MODIFIER 1"/>
    <property type="match status" value="1"/>
</dbReference>
<dbReference type="PANTHER" id="PTHR32297">
    <property type="entry name" value="SODIUM CHANNEL MODIFIER 1"/>
    <property type="match status" value="1"/>
</dbReference>
<comment type="caution">
    <text evidence="3">The sequence shown here is derived from an EMBL/GenBank/DDBJ whole genome shotgun (WGS) entry which is preliminary data.</text>
</comment>
<gene>
    <name evidence="3" type="ORF">FNV43_RR22455</name>
</gene>